<gene>
    <name evidence="1" type="ORF">FM114_15645</name>
</gene>
<reference evidence="1 2" key="1">
    <citation type="submission" date="2017-02" db="EMBL/GenBank/DDBJ databases">
        <authorList>
            <person name="Peterson S.W."/>
        </authorList>
    </citation>
    <scope>NUCLEOTIDE SEQUENCE [LARGE SCALE GENOMIC DNA]</scope>
    <source>
        <strain evidence="1 2">LSP_Lj1</strain>
    </source>
</reference>
<dbReference type="Proteomes" id="UP000188342">
    <property type="component" value="Unassembled WGS sequence"/>
</dbReference>
<name>A0A1R4KM69_9ACTN</name>
<evidence type="ECO:0000313" key="2">
    <source>
        <dbReference type="Proteomes" id="UP000188342"/>
    </source>
</evidence>
<dbReference type="STRING" id="1255658.FM114_15645"/>
<sequence length="190" mass="20380">MMHSLDAIATARDDLSRAEQALHDSVRRARVEGCTWQEVADVLGVTRQAAFKRFGHPTDPETGSVMETVPPIDLASLVRDVVADLGAGDFGRLRSRMTQAFSRQLTAGLVAQVWSDVLGSYGDPVSALAVTCHAPTGGRLGDGPVVGPAVGRVELRHEHGELLLKVQVNRNGRITGLVIRPSSAQETWPL</sequence>
<proteinExistence type="predicted"/>
<keyword evidence="2" id="KW-1185">Reference proteome</keyword>
<protein>
    <submittedName>
        <fullName evidence="1">Uncharacterized protein</fullName>
    </submittedName>
</protein>
<dbReference type="AlphaFoldDB" id="A0A1R4KM69"/>
<accession>A0A1R4KM69</accession>
<dbReference type="EMBL" id="FUKQ01000063">
    <property type="protein sequence ID" value="SJN45144.1"/>
    <property type="molecule type" value="Genomic_DNA"/>
</dbReference>
<evidence type="ECO:0000313" key="1">
    <source>
        <dbReference type="EMBL" id="SJN45144.1"/>
    </source>
</evidence>
<organism evidence="1 2">
    <name type="scientific">Luteococcus japonicus LSP_Lj1</name>
    <dbReference type="NCBI Taxonomy" id="1255658"/>
    <lineage>
        <taxon>Bacteria</taxon>
        <taxon>Bacillati</taxon>
        <taxon>Actinomycetota</taxon>
        <taxon>Actinomycetes</taxon>
        <taxon>Propionibacteriales</taxon>
        <taxon>Propionibacteriaceae</taxon>
        <taxon>Luteococcus</taxon>
    </lineage>
</organism>